<organism evidence="3 4">
    <name type="scientific">Aphanomyces stellatus</name>
    <dbReference type="NCBI Taxonomy" id="120398"/>
    <lineage>
        <taxon>Eukaryota</taxon>
        <taxon>Sar</taxon>
        <taxon>Stramenopiles</taxon>
        <taxon>Oomycota</taxon>
        <taxon>Saprolegniomycetes</taxon>
        <taxon>Saprolegniales</taxon>
        <taxon>Verrucalvaceae</taxon>
        <taxon>Aphanomyces</taxon>
    </lineage>
</organism>
<dbReference type="AlphaFoldDB" id="A0A485KBL4"/>
<evidence type="ECO:0000256" key="1">
    <source>
        <dbReference type="SAM" id="Coils"/>
    </source>
</evidence>
<dbReference type="Proteomes" id="UP000332933">
    <property type="component" value="Unassembled WGS sequence"/>
</dbReference>
<dbReference type="EMBL" id="VJMH01000516">
    <property type="protein sequence ID" value="KAF0715809.1"/>
    <property type="molecule type" value="Genomic_DNA"/>
</dbReference>
<keyword evidence="1" id="KW-0175">Coiled coil</keyword>
<dbReference type="EMBL" id="CAADRA010000516">
    <property type="protein sequence ID" value="VFT80352.1"/>
    <property type="molecule type" value="Genomic_DNA"/>
</dbReference>
<evidence type="ECO:0000313" key="2">
    <source>
        <dbReference type="EMBL" id="KAF0715809.1"/>
    </source>
</evidence>
<evidence type="ECO:0000313" key="3">
    <source>
        <dbReference type="EMBL" id="VFT80352.1"/>
    </source>
</evidence>
<protein>
    <submittedName>
        <fullName evidence="3">Aste57867_3178 protein</fullName>
    </submittedName>
</protein>
<feature type="coiled-coil region" evidence="1">
    <location>
        <begin position="68"/>
        <end position="95"/>
    </location>
</feature>
<keyword evidence="4" id="KW-1185">Reference proteome</keyword>
<name>A0A485KBL4_9STRA</name>
<reference evidence="2" key="2">
    <citation type="submission" date="2019-06" db="EMBL/GenBank/DDBJ databases">
        <title>Genomics analysis of Aphanomyces spp. identifies a new class of oomycete effector associated with host adaptation.</title>
        <authorList>
            <person name="Gaulin E."/>
        </authorList>
    </citation>
    <scope>NUCLEOTIDE SEQUENCE</scope>
    <source>
        <strain evidence="2">CBS 578.67</strain>
    </source>
</reference>
<reference evidence="3 4" key="1">
    <citation type="submission" date="2019-03" db="EMBL/GenBank/DDBJ databases">
        <authorList>
            <person name="Gaulin E."/>
            <person name="Dumas B."/>
        </authorList>
    </citation>
    <scope>NUCLEOTIDE SEQUENCE [LARGE SCALE GENOMIC DNA]</scope>
    <source>
        <strain evidence="3">CBS 568.67</strain>
    </source>
</reference>
<dbReference type="OrthoDB" id="67935at2759"/>
<evidence type="ECO:0000313" key="4">
    <source>
        <dbReference type="Proteomes" id="UP000332933"/>
    </source>
</evidence>
<gene>
    <name evidence="3" type="primary">Aste57867_3178</name>
    <name evidence="2" type="ORF">As57867_003169</name>
    <name evidence="3" type="ORF">ASTE57867_3178</name>
</gene>
<sequence>MNGIVWNGSDIGGDAVGEFDFLPLIDEAIFEIPLEGIPPIESDLLGTAGPKTPARRRRKRVNTLQVELLSLHESKDVLERRLMELESRREERLQTMSASALKWEQLARNQLHLKLKTMSENQRLRATLAEQSTLRRELEEIVLKKSRLLMMKMEDEQWRVLKLSADSEKRLVAIHAIANQQFETIDSQMLQFGLMEDATNDLWNIRTDTSPEGVIVGQGMRCTLLHGSLSAVVDASWKTILHVQVQPKSPTFVLGAVKSYSIDDDTVYLRTAFRCPDGDAKAEMSMIMKKQVMDDGRVVRLVFRTILDDEAHPFDANSYVSDQYGWIHMEEVDGGDGAMVRYKSYVHSNMAHPKRQDVDALAQLMGAIHLEDGRGIAKMADPATFMLHVFETAFRSFETIFLGLLNNSTNE</sequence>
<proteinExistence type="predicted"/>
<accession>A0A485KBL4</accession>